<proteinExistence type="predicted"/>
<dbReference type="Proteomes" id="UP000516117">
    <property type="component" value="Chromosome"/>
</dbReference>
<dbReference type="Pfam" id="PF14561">
    <property type="entry name" value="TPR_20"/>
    <property type="match status" value="1"/>
</dbReference>
<dbReference type="CDD" id="cd02956">
    <property type="entry name" value="ybbN"/>
    <property type="match status" value="1"/>
</dbReference>
<evidence type="ECO:0000259" key="1">
    <source>
        <dbReference type="Pfam" id="PF00085"/>
    </source>
</evidence>
<organism evidence="2 3">
    <name type="scientific">Tessaracoccus defluvii</name>
    <dbReference type="NCBI Taxonomy" id="1285901"/>
    <lineage>
        <taxon>Bacteria</taxon>
        <taxon>Bacillati</taxon>
        <taxon>Actinomycetota</taxon>
        <taxon>Actinomycetes</taxon>
        <taxon>Propionibacteriales</taxon>
        <taxon>Propionibacteriaceae</taxon>
        <taxon>Tessaracoccus</taxon>
    </lineage>
</organism>
<keyword evidence="3" id="KW-1185">Reference proteome</keyword>
<evidence type="ECO:0000313" key="2">
    <source>
        <dbReference type="EMBL" id="QNP56689.1"/>
    </source>
</evidence>
<dbReference type="InterPro" id="IPR011990">
    <property type="entry name" value="TPR-like_helical_dom_sf"/>
</dbReference>
<dbReference type="InterPro" id="IPR013766">
    <property type="entry name" value="Thioredoxin_domain"/>
</dbReference>
<gene>
    <name evidence="2" type="ORF">H9L22_04685</name>
</gene>
<dbReference type="SUPFAM" id="SSF52833">
    <property type="entry name" value="Thioredoxin-like"/>
    <property type="match status" value="1"/>
</dbReference>
<name>A0A7H0H823_9ACTN</name>
<reference evidence="2 3" key="1">
    <citation type="submission" date="2020-08" db="EMBL/GenBank/DDBJ databases">
        <title>Genome sequence of Tessaracoccus defluvii JCM 17540T.</title>
        <authorList>
            <person name="Hyun D.-W."/>
            <person name="Bae J.-W."/>
        </authorList>
    </citation>
    <scope>NUCLEOTIDE SEQUENCE [LARGE SCALE GENOMIC DNA]</scope>
    <source>
        <strain evidence="2 3">JCM 17540</strain>
    </source>
</reference>
<protein>
    <submittedName>
        <fullName evidence="2">Tetratricopeptide repeat protein</fullName>
    </submittedName>
</protein>
<dbReference type="AlphaFoldDB" id="A0A7H0H823"/>
<sequence length="300" mass="30785">MTDATFSRPGAVDLSSLAQAAPAAAAGGFVIDLTEATFQEVAGSSMQYPVILAFHSAHDPQGAAVGETLASLVNAAGGRFLLARVDVDAEPRLAQGLGVQGVPTVVALIGGQMAPLFQGTRAADEIAALLDQVAQLAVANGITGRAQPVAVVTAEGADGGAAPANPRFAKADAALEAGDFARAVEEFDALLKETPTDAEVLAGRAQAALLVRSLSFDPESIGRRAAAEPAGVEAQLDAADLDVINGAYAEALDRLLTLAAGLDADEREVVRVRLLELFEVIGRTDPVVLKARRRLSTVLF</sequence>
<accession>A0A7H0H823</accession>
<dbReference type="Pfam" id="PF00085">
    <property type="entry name" value="Thioredoxin"/>
    <property type="match status" value="1"/>
</dbReference>
<dbReference type="Gene3D" id="3.40.30.10">
    <property type="entry name" value="Glutaredoxin"/>
    <property type="match status" value="1"/>
</dbReference>
<dbReference type="RefSeq" id="WP_187721789.1">
    <property type="nucleotide sequence ID" value="NZ_BAABBL010000002.1"/>
</dbReference>
<dbReference type="InterPro" id="IPR036249">
    <property type="entry name" value="Thioredoxin-like_sf"/>
</dbReference>
<dbReference type="EMBL" id="CP060789">
    <property type="protein sequence ID" value="QNP56689.1"/>
    <property type="molecule type" value="Genomic_DNA"/>
</dbReference>
<evidence type="ECO:0000313" key="3">
    <source>
        <dbReference type="Proteomes" id="UP000516117"/>
    </source>
</evidence>
<dbReference type="Gene3D" id="1.25.40.10">
    <property type="entry name" value="Tetratricopeptide repeat domain"/>
    <property type="match status" value="1"/>
</dbReference>
<feature type="domain" description="Thioredoxin" evidence="1">
    <location>
        <begin position="31"/>
        <end position="131"/>
    </location>
</feature>
<dbReference type="KEGG" id="tdf:H9L22_04685"/>
<dbReference type="GO" id="GO:0006950">
    <property type="term" value="P:response to stress"/>
    <property type="evidence" value="ECO:0007669"/>
    <property type="project" value="UniProtKB-ARBA"/>
</dbReference>